<dbReference type="AlphaFoldDB" id="A0A8H2PZW2"/>
<name>A0A8H2PZW2_9MICO</name>
<dbReference type="EMBL" id="VFRA01000001">
    <property type="protein sequence ID" value="TQO21083.1"/>
    <property type="molecule type" value="Genomic_DNA"/>
</dbReference>
<sequence>MRLLTAFLCLLFFAAVPVPSASAATLSADAEAATGTLIAAPPPGTPDGSIGIRLVDVPVATQNDPRARSYIVDHLNPGVTIDRRVEIENKTSSNQSVRLYAGAARIAQGGFKIEDGAAKNELTTWTSLSPSQLDLSPGQQTTAVVTINVPQDAPETEQYAVIWAEVRGPAPVSGDPAPGGGGGVTEVSRVGIRVYLSTGPGNGPPTAFRIDSITASTDSDGSREVTAQVSNTGGRALDITGALALSNGPGGISAGSFPITRGTTIAPGTSADIAVALDPLLPTGPWKATLDVTSGFVTVTATAELTFPPAGQDQPLNPLWFALGGGLLLLLIAALILWILWRKKSRNDDEAEATASSQ</sequence>
<keyword evidence="4" id="KW-1185">Reference proteome</keyword>
<gene>
    <name evidence="3" type="ORF">FB472_2752</name>
</gene>
<reference evidence="3 4" key="1">
    <citation type="submission" date="2019-06" db="EMBL/GenBank/DDBJ databases">
        <title>Sequencing the genomes of 1000 actinobacteria strains.</title>
        <authorList>
            <person name="Klenk H.-P."/>
        </authorList>
    </citation>
    <scope>NUCLEOTIDE SEQUENCE [LARGE SCALE GENOMIC DNA]</scope>
    <source>
        <strain evidence="3 4">DSM 21947</strain>
    </source>
</reference>
<keyword evidence="1" id="KW-0472">Membrane</keyword>
<accession>A0A8H2PZW2</accession>
<evidence type="ECO:0000256" key="2">
    <source>
        <dbReference type="SAM" id="SignalP"/>
    </source>
</evidence>
<evidence type="ECO:0008006" key="5">
    <source>
        <dbReference type="Google" id="ProtNLM"/>
    </source>
</evidence>
<dbReference type="RefSeq" id="WP_141991289.1">
    <property type="nucleotide sequence ID" value="NZ_VFRA01000001.1"/>
</dbReference>
<proteinExistence type="predicted"/>
<keyword evidence="1" id="KW-0812">Transmembrane</keyword>
<comment type="caution">
    <text evidence="3">The sequence shown here is derived from an EMBL/GenBank/DDBJ whole genome shotgun (WGS) entry which is preliminary data.</text>
</comment>
<dbReference type="OrthoDB" id="3212949at2"/>
<evidence type="ECO:0000313" key="3">
    <source>
        <dbReference type="EMBL" id="TQO21083.1"/>
    </source>
</evidence>
<dbReference type="Proteomes" id="UP000316560">
    <property type="component" value="Unassembled WGS sequence"/>
</dbReference>
<evidence type="ECO:0000256" key="1">
    <source>
        <dbReference type="SAM" id="Phobius"/>
    </source>
</evidence>
<feature type="chain" id="PRO_5034237757" description="Alpha-galactosidase-like protein" evidence="2">
    <location>
        <begin position="24"/>
        <end position="358"/>
    </location>
</feature>
<organism evidence="3 4">
    <name type="scientific">Rhodoglobus vestalii</name>
    <dbReference type="NCBI Taxonomy" id="193384"/>
    <lineage>
        <taxon>Bacteria</taxon>
        <taxon>Bacillati</taxon>
        <taxon>Actinomycetota</taxon>
        <taxon>Actinomycetes</taxon>
        <taxon>Micrococcales</taxon>
        <taxon>Microbacteriaceae</taxon>
        <taxon>Rhodoglobus</taxon>
    </lineage>
</organism>
<feature type="transmembrane region" description="Helical" evidence="1">
    <location>
        <begin position="319"/>
        <end position="341"/>
    </location>
</feature>
<keyword evidence="1" id="KW-1133">Transmembrane helix</keyword>
<keyword evidence="2" id="KW-0732">Signal</keyword>
<evidence type="ECO:0000313" key="4">
    <source>
        <dbReference type="Proteomes" id="UP000316560"/>
    </source>
</evidence>
<protein>
    <recommendedName>
        <fullName evidence="5">Alpha-galactosidase-like protein</fullName>
    </recommendedName>
</protein>
<feature type="signal peptide" evidence="2">
    <location>
        <begin position="1"/>
        <end position="23"/>
    </location>
</feature>